<dbReference type="InterPro" id="IPR006595">
    <property type="entry name" value="CTLH_C"/>
</dbReference>
<dbReference type="InterPro" id="IPR024964">
    <property type="entry name" value="CTLH/CRA"/>
</dbReference>
<feature type="domain" description="CTLH" evidence="2">
    <location>
        <begin position="65"/>
        <end position="121"/>
    </location>
</feature>
<organism evidence="3 4">
    <name type="scientific">Taxus chinensis</name>
    <name type="common">Chinese yew</name>
    <name type="synonym">Taxus wallichiana var. chinensis</name>
    <dbReference type="NCBI Taxonomy" id="29808"/>
    <lineage>
        <taxon>Eukaryota</taxon>
        <taxon>Viridiplantae</taxon>
        <taxon>Streptophyta</taxon>
        <taxon>Embryophyta</taxon>
        <taxon>Tracheophyta</taxon>
        <taxon>Spermatophyta</taxon>
        <taxon>Pinopsida</taxon>
        <taxon>Pinidae</taxon>
        <taxon>Conifers II</taxon>
        <taxon>Cupressales</taxon>
        <taxon>Taxaceae</taxon>
        <taxon>Taxus</taxon>
    </lineage>
</organism>
<feature type="compositionally biased region" description="Low complexity" evidence="1">
    <location>
        <begin position="43"/>
        <end position="65"/>
    </location>
</feature>
<gene>
    <name evidence="3" type="ORF">KI387_009546</name>
</gene>
<evidence type="ECO:0000313" key="3">
    <source>
        <dbReference type="EMBL" id="KAH9305142.1"/>
    </source>
</evidence>
<evidence type="ECO:0000259" key="2">
    <source>
        <dbReference type="PROSITE" id="PS50897"/>
    </source>
</evidence>
<reference evidence="3 4" key="1">
    <citation type="journal article" date="2021" name="Nat. Plants">
        <title>The Taxus genome provides insights into paclitaxel biosynthesis.</title>
        <authorList>
            <person name="Xiong X."/>
            <person name="Gou J."/>
            <person name="Liao Q."/>
            <person name="Li Y."/>
            <person name="Zhou Q."/>
            <person name="Bi G."/>
            <person name="Li C."/>
            <person name="Du R."/>
            <person name="Wang X."/>
            <person name="Sun T."/>
            <person name="Guo L."/>
            <person name="Liang H."/>
            <person name="Lu P."/>
            <person name="Wu Y."/>
            <person name="Zhang Z."/>
            <person name="Ro D.K."/>
            <person name="Shang Y."/>
            <person name="Huang S."/>
            <person name="Yan J."/>
        </authorList>
    </citation>
    <scope>NUCLEOTIDE SEQUENCE [LARGE SCALE GENOMIC DNA]</scope>
    <source>
        <strain evidence="3">Ta-2019</strain>
    </source>
</reference>
<comment type="caution">
    <text evidence="3">The sequence shown here is derived from an EMBL/GenBank/DDBJ whole genome shotgun (WGS) entry which is preliminary data.</text>
</comment>
<dbReference type="Proteomes" id="UP000824469">
    <property type="component" value="Unassembled WGS sequence"/>
</dbReference>
<accession>A0AA38FJL4</accession>
<protein>
    <recommendedName>
        <fullName evidence="2">CTLH domain-containing protein</fullName>
    </recommendedName>
</protein>
<proteinExistence type="predicted"/>
<dbReference type="OMA" id="MDYAKSE"/>
<dbReference type="PROSITE" id="PS50897">
    <property type="entry name" value="CTLH"/>
    <property type="match status" value="1"/>
</dbReference>
<evidence type="ECO:0000256" key="1">
    <source>
        <dbReference type="SAM" id="MobiDB-lite"/>
    </source>
</evidence>
<dbReference type="SMART" id="SM00668">
    <property type="entry name" value="CTLH"/>
    <property type="match status" value="1"/>
</dbReference>
<feature type="region of interest" description="Disordered" evidence="1">
    <location>
        <begin position="41"/>
        <end position="65"/>
    </location>
</feature>
<keyword evidence="4" id="KW-1185">Reference proteome</keyword>
<dbReference type="AlphaFoldDB" id="A0AA38FJL4"/>
<feature type="non-terminal residue" evidence="3">
    <location>
        <position position="142"/>
    </location>
</feature>
<name>A0AA38FJL4_TAXCH</name>
<sequence>MAESKAKEMDNMSVNWSGLDVLVMDYAKSERLLMLSNDEQAGTSFSSSSSSHTSSSSSSATSSSTREMIQSIRKLIEEGYIDRVLTILTHQAPFVLEDQHLLFRLQKQKFIELLRSGDEDARNTAISCSRTALGPCALNAYP</sequence>
<dbReference type="EMBL" id="JAHRHJ020000008">
    <property type="protein sequence ID" value="KAH9305142.1"/>
    <property type="molecule type" value="Genomic_DNA"/>
</dbReference>
<dbReference type="Pfam" id="PF10607">
    <property type="entry name" value="CTLH"/>
    <property type="match status" value="1"/>
</dbReference>
<evidence type="ECO:0000313" key="4">
    <source>
        <dbReference type="Proteomes" id="UP000824469"/>
    </source>
</evidence>